<dbReference type="SUPFAM" id="SSF56112">
    <property type="entry name" value="Protein kinase-like (PK-like)"/>
    <property type="match status" value="1"/>
</dbReference>
<evidence type="ECO:0000313" key="4">
    <source>
        <dbReference type="EMBL" id="CDP10735.1"/>
    </source>
</evidence>
<name>A0A068UQD9_COFCA</name>
<dbReference type="OMA" id="NDDYEPC"/>
<accession>A0A068UQD9</accession>
<evidence type="ECO:0000313" key="5">
    <source>
        <dbReference type="Proteomes" id="UP000295252"/>
    </source>
</evidence>
<dbReference type="OrthoDB" id="4062651at2759"/>
<dbReference type="Gramene" id="CDP10735">
    <property type="protein sequence ID" value="CDP10735"/>
    <property type="gene ID" value="GSCOC_T00031541001"/>
</dbReference>
<dbReference type="Proteomes" id="UP000295252">
    <property type="component" value="Chromosome II"/>
</dbReference>
<reference evidence="5" key="1">
    <citation type="journal article" date="2014" name="Science">
        <title>The coffee genome provides insight into the convergent evolution of caffeine biosynthesis.</title>
        <authorList>
            <person name="Denoeud F."/>
            <person name="Carretero-Paulet L."/>
            <person name="Dereeper A."/>
            <person name="Droc G."/>
            <person name="Guyot R."/>
            <person name="Pietrella M."/>
            <person name="Zheng C."/>
            <person name="Alberti A."/>
            <person name="Anthony F."/>
            <person name="Aprea G."/>
            <person name="Aury J.M."/>
            <person name="Bento P."/>
            <person name="Bernard M."/>
            <person name="Bocs S."/>
            <person name="Campa C."/>
            <person name="Cenci A."/>
            <person name="Combes M.C."/>
            <person name="Crouzillat D."/>
            <person name="Da Silva C."/>
            <person name="Daddiego L."/>
            <person name="De Bellis F."/>
            <person name="Dussert S."/>
            <person name="Garsmeur O."/>
            <person name="Gayraud T."/>
            <person name="Guignon V."/>
            <person name="Jahn K."/>
            <person name="Jamilloux V."/>
            <person name="Joet T."/>
            <person name="Labadie K."/>
            <person name="Lan T."/>
            <person name="Leclercq J."/>
            <person name="Lepelley M."/>
            <person name="Leroy T."/>
            <person name="Li L.T."/>
            <person name="Librado P."/>
            <person name="Lopez L."/>
            <person name="Munoz A."/>
            <person name="Noel B."/>
            <person name="Pallavicini A."/>
            <person name="Perrotta G."/>
            <person name="Poncet V."/>
            <person name="Pot D."/>
            <person name="Priyono X."/>
            <person name="Rigoreau M."/>
            <person name="Rouard M."/>
            <person name="Rozas J."/>
            <person name="Tranchant-Dubreuil C."/>
            <person name="VanBuren R."/>
            <person name="Zhang Q."/>
            <person name="Andrade A.C."/>
            <person name="Argout X."/>
            <person name="Bertrand B."/>
            <person name="de Kochko A."/>
            <person name="Graziosi G."/>
            <person name="Henry R.J."/>
            <person name="Jayarama X."/>
            <person name="Ming R."/>
            <person name="Nagai C."/>
            <person name="Rounsley S."/>
            <person name="Sankoff D."/>
            <person name="Giuliano G."/>
            <person name="Albert V.A."/>
            <person name="Wincker P."/>
            <person name="Lashermes P."/>
        </authorList>
    </citation>
    <scope>NUCLEOTIDE SEQUENCE [LARGE SCALE GENOMIC DNA]</scope>
    <source>
        <strain evidence="5">cv. DH200-94</strain>
    </source>
</reference>
<dbReference type="Gene3D" id="1.10.510.10">
    <property type="entry name" value="Transferase(Phosphotransferase) domain 1"/>
    <property type="match status" value="1"/>
</dbReference>
<dbReference type="InParanoid" id="A0A068UQD9"/>
<dbReference type="PhylomeDB" id="A0A068UQD9"/>
<evidence type="ECO:0000256" key="2">
    <source>
        <dbReference type="ARBA" id="ARBA00022840"/>
    </source>
</evidence>
<dbReference type="GO" id="GO:0004672">
    <property type="term" value="F:protein kinase activity"/>
    <property type="evidence" value="ECO:0007669"/>
    <property type="project" value="InterPro"/>
</dbReference>
<dbReference type="InterPro" id="IPR000719">
    <property type="entry name" value="Prot_kinase_dom"/>
</dbReference>
<proteinExistence type="predicted"/>
<keyword evidence="1" id="KW-0547">Nucleotide-binding</keyword>
<organism evidence="4 5">
    <name type="scientific">Coffea canephora</name>
    <name type="common">Robusta coffee</name>
    <dbReference type="NCBI Taxonomy" id="49390"/>
    <lineage>
        <taxon>Eukaryota</taxon>
        <taxon>Viridiplantae</taxon>
        <taxon>Streptophyta</taxon>
        <taxon>Embryophyta</taxon>
        <taxon>Tracheophyta</taxon>
        <taxon>Spermatophyta</taxon>
        <taxon>Magnoliopsida</taxon>
        <taxon>eudicotyledons</taxon>
        <taxon>Gunneridae</taxon>
        <taxon>Pentapetalae</taxon>
        <taxon>asterids</taxon>
        <taxon>lamiids</taxon>
        <taxon>Gentianales</taxon>
        <taxon>Rubiaceae</taxon>
        <taxon>Ixoroideae</taxon>
        <taxon>Gardenieae complex</taxon>
        <taxon>Bertiereae - Coffeeae clade</taxon>
        <taxon>Coffeeae</taxon>
        <taxon>Coffea</taxon>
    </lineage>
</organism>
<dbReference type="InterPro" id="IPR050528">
    <property type="entry name" value="L-type_Lectin-RKs"/>
</dbReference>
<keyword evidence="5" id="KW-1185">Reference proteome</keyword>
<keyword evidence="2" id="KW-0067">ATP-binding</keyword>
<feature type="domain" description="Protein kinase" evidence="3">
    <location>
        <begin position="1"/>
        <end position="76"/>
    </location>
</feature>
<dbReference type="STRING" id="49390.A0A068UQD9"/>
<dbReference type="InterPro" id="IPR011009">
    <property type="entry name" value="Kinase-like_dom_sf"/>
</dbReference>
<evidence type="ECO:0000256" key="1">
    <source>
        <dbReference type="ARBA" id="ARBA00022741"/>
    </source>
</evidence>
<dbReference type="AlphaFoldDB" id="A0A068UQD9"/>
<dbReference type="EMBL" id="HG739130">
    <property type="protein sequence ID" value="CDP10735.1"/>
    <property type="molecule type" value="Genomic_DNA"/>
</dbReference>
<dbReference type="PANTHER" id="PTHR27007">
    <property type="match status" value="1"/>
</dbReference>
<sequence length="76" mass="8211">MLDSNFNANLGDFGLARLVDLELRPQTTDLAGTFGYLAFEYVSTSRPSKESDVYSSGVIALEIASGRKSTDPMSDT</sequence>
<dbReference type="Pfam" id="PF00069">
    <property type="entry name" value="Pkinase"/>
    <property type="match status" value="1"/>
</dbReference>
<dbReference type="GO" id="GO:0005524">
    <property type="term" value="F:ATP binding"/>
    <property type="evidence" value="ECO:0007669"/>
    <property type="project" value="UniProtKB-KW"/>
</dbReference>
<dbReference type="PROSITE" id="PS50011">
    <property type="entry name" value="PROTEIN_KINASE_DOM"/>
    <property type="match status" value="1"/>
</dbReference>
<evidence type="ECO:0000259" key="3">
    <source>
        <dbReference type="PROSITE" id="PS50011"/>
    </source>
</evidence>
<protein>
    <recommendedName>
        <fullName evidence="3">Protein kinase domain-containing protein</fullName>
    </recommendedName>
</protein>
<gene>
    <name evidence="4" type="ORF">GSCOC_T00031541001</name>
</gene>